<evidence type="ECO:0000313" key="15">
    <source>
        <dbReference type="EMBL" id="CAB5059237.1"/>
    </source>
</evidence>
<dbReference type="PANTHER" id="PTHR43744:SF12">
    <property type="entry name" value="ABC TRANSPORTER PERMEASE PROTEIN MG189-RELATED"/>
    <property type="match status" value="1"/>
</dbReference>
<evidence type="ECO:0000313" key="12">
    <source>
        <dbReference type="EMBL" id="CAB4855054.1"/>
    </source>
</evidence>
<comment type="subcellular location">
    <subcellularLocation>
        <location evidence="1">Cell membrane</location>
        <topology evidence="1">Multi-pass membrane protein</topology>
    </subcellularLocation>
</comment>
<organism evidence="15">
    <name type="scientific">freshwater metagenome</name>
    <dbReference type="NCBI Taxonomy" id="449393"/>
    <lineage>
        <taxon>unclassified sequences</taxon>
        <taxon>metagenomes</taxon>
        <taxon>ecological metagenomes</taxon>
    </lineage>
</organism>
<accession>A0A6J7U346</accession>
<evidence type="ECO:0000256" key="1">
    <source>
        <dbReference type="ARBA" id="ARBA00004651"/>
    </source>
</evidence>
<dbReference type="InterPro" id="IPR035906">
    <property type="entry name" value="MetI-like_sf"/>
</dbReference>
<dbReference type="InterPro" id="IPR000515">
    <property type="entry name" value="MetI-like"/>
</dbReference>
<evidence type="ECO:0000313" key="9">
    <source>
        <dbReference type="EMBL" id="CAB4701576.1"/>
    </source>
</evidence>
<keyword evidence="6 7" id="KW-0472">Membrane</keyword>
<dbReference type="CDD" id="cd06261">
    <property type="entry name" value="TM_PBP2"/>
    <property type="match status" value="1"/>
</dbReference>
<evidence type="ECO:0000313" key="13">
    <source>
        <dbReference type="EMBL" id="CAB4992391.1"/>
    </source>
</evidence>
<feature type="transmembrane region" description="Helical" evidence="7">
    <location>
        <begin position="200"/>
        <end position="221"/>
    </location>
</feature>
<evidence type="ECO:0000313" key="10">
    <source>
        <dbReference type="EMBL" id="CAB4771345.1"/>
    </source>
</evidence>
<evidence type="ECO:0000256" key="3">
    <source>
        <dbReference type="ARBA" id="ARBA00022475"/>
    </source>
</evidence>
<name>A0A6J7U346_9ZZZZ</name>
<gene>
    <name evidence="9" type="ORF">UFOPK2627_00522</name>
    <name evidence="10" type="ORF">UFOPK2879_01025</name>
    <name evidence="11" type="ORF">UFOPK3078_00139</name>
    <name evidence="12" type="ORF">UFOPK3288_01155</name>
    <name evidence="13" type="ORF">UFOPK3990_01175</name>
    <name evidence="14" type="ORF">UFOPK4245_00621</name>
    <name evidence="15" type="ORF">UFOPK4337_00871</name>
</gene>
<dbReference type="EMBL" id="CAEZYA010000011">
    <property type="protein sequence ID" value="CAB4701576.1"/>
    <property type="molecule type" value="Genomic_DNA"/>
</dbReference>
<sequence>MKLNIGRFASYFGAIVFTVIFAFPLVFMVMSSLKPDFNLLQDVGTMRSFLPVGPISFDNYVGVYDRIPLLRFIFNSLLVSTITVVLGLFVNSMLGFALARMEFRGKNFVFAVIISTLILPFEVLAIPLLYLMVKAPWISFNGGFHITQGIFNNYQVQILPFIANAVSVFLFMQYFKSLPKELDEAALVDGASWFMIYRKIAMPLAGPAIGTVSVLTFLPMWNSYIWPVMTVQDEEFRPIMIGLQYFYVNFGTAWGQIMAYLTILTIPVVILFLSMQRFFVNSIATTGIKG</sequence>
<dbReference type="AlphaFoldDB" id="A0A6J7U346"/>
<dbReference type="GO" id="GO:0005886">
    <property type="term" value="C:plasma membrane"/>
    <property type="evidence" value="ECO:0007669"/>
    <property type="project" value="UniProtKB-SubCell"/>
</dbReference>
<evidence type="ECO:0000256" key="2">
    <source>
        <dbReference type="ARBA" id="ARBA00022448"/>
    </source>
</evidence>
<dbReference type="EMBL" id="CAFAAU010000002">
    <property type="protein sequence ID" value="CAB4797567.1"/>
    <property type="molecule type" value="Genomic_DNA"/>
</dbReference>
<keyword evidence="4 7" id="KW-0812">Transmembrane</keyword>
<feature type="domain" description="ABC transmembrane type-1" evidence="8">
    <location>
        <begin position="73"/>
        <end position="275"/>
    </location>
</feature>
<proteinExistence type="predicted"/>
<reference evidence="15" key="1">
    <citation type="submission" date="2020-05" db="EMBL/GenBank/DDBJ databases">
        <authorList>
            <person name="Chiriac C."/>
            <person name="Salcher M."/>
            <person name="Ghai R."/>
            <person name="Kavagutti S V."/>
        </authorList>
    </citation>
    <scope>NUCLEOTIDE SEQUENCE</scope>
</reference>
<evidence type="ECO:0000256" key="5">
    <source>
        <dbReference type="ARBA" id="ARBA00022989"/>
    </source>
</evidence>
<feature type="transmembrane region" description="Helical" evidence="7">
    <location>
        <begin position="153"/>
        <end position="172"/>
    </location>
</feature>
<protein>
    <submittedName>
        <fullName evidence="15">Unannotated protein</fullName>
    </submittedName>
</protein>
<feature type="transmembrane region" description="Helical" evidence="7">
    <location>
        <begin position="72"/>
        <end position="96"/>
    </location>
</feature>
<feature type="transmembrane region" description="Helical" evidence="7">
    <location>
        <begin position="253"/>
        <end position="273"/>
    </location>
</feature>
<dbReference type="Gene3D" id="1.10.3720.10">
    <property type="entry name" value="MetI-like"/>
    <property type="match status" value="1"/>
</dbReference>
<feature type="transmembrane region" description="Helical" evidence="7">
    <location>
        <begin position="108"/>
        <end position="133"/>
    </location>
</feature>
<dbReference type="GO" id="GO:0055085">
    <property type="term" value="P:transmembrane transport"/>
    <property type="evidence" value="ECO:0007669"/>
    <property type="project" value="InterPro"/>
</dbReference>
<feature type="transmembrane region" description="Helical" evidence="7">
    <location>
        <begin position="12"/>
        <end position="33"/>
    </location>
</feature>
<dbReference type="EMBL" id="CAFBQM010000037">
    <property type="protein sequence ID" value="CAB5059237.1"/>
    <property type="molecule type" value="Genomic_DNA"/>
</dbReference>
<evidence type="ECO:0000256" key="4">
    <source>
        <dbReference type="ARBA" id="ARBA00022692"/>
    </source>
</evidence>
<dbReference type="EMBL" id="CAFBQD010000010">
    <property type="protein sequence ID" value="CAB5048244.1"/>
    <property type="molecule type" value="Genomic_DNA"/>
</dbReference>
<keyword evidence="3" id="KW-1003">Cell membrane</keyword>
<dbReference type="Pfam" id="PF00528">
    <property type="entry name" value="BPD_transp_1"/>
    <property type="match status" value="1"/>
</dbReference>
<dbReference type="SUPFAM" id="SSF161098">
    <property type="entry name" value="MetI-like"/>
    <property type="match status" value="1"/>
</dbReference>
<keyword evidence="2" id="KW-0813">Transport</keyword>
<dbReference type="EMBL" id="CAFBOQ010000041">
    <property type="protein sequence ID" value="CAB4992391.1"/>
    <property type="molecule type" value="Genomic_DNA"/>
</dbReference>
<evidence type="ECO:0000256" key="7">
    <source>
        <dbReference type="SAM" id="Phobius"/>
    </source>
</evidence>
<keyword evidence="5 7" id="KW-1133">Transmembrane helix</keyword>
<dbReference type="EMBL" id="CAFBLC010000044">
    <property type="protein sequence ID" value="CAB4855054.1"/>
    <property type="molecule type" value="Genomic_DNA"/>
</dbReference>
<dbReference type="PROSITE" id="PS50928">
    <property type="entry name" value="ABC_TM1"/>
    <property type="match status" value="1"/>
</dbReference>
<dbReference type="EMBL" id="CAEZZN010000038">
    <property type="protein sequence ID" value="CAB4771345.1"/>
    <property type="molecule type" value="Genomic_DNA"/>
</dbReference>
<evidence type="ECO:0000313" key="14">
    <source>
        <dbReference type="EMBL" id="CAB5048244.1"/>
    </source>
</evidence>
<evidence type="ECO:0000313" key="11">
    <source>
        <dbReference type="EMBL" id="CAB4797567.1"/>
    </source>
</evidence>
<evidence type="ECO:0000259" key="8">
    <source>
        <dbReference type="PROSITE" id="PS50928"/>
    </source>
</evidence>
<evidence type="ECO:0000256" key="6">
    <source>
        <dbReference type="ARBA" id="ARBA00023136"/>
    </source>
</evidence>
<dbReference type="PANTHER" id="PTHR43744">
    <property type="entry name" value="ABC TRANSPORTER PERMEASE PROTEIN MG189-RELATED-RELATED"/>
    <property type="match status" value="1"/>
</dbReference>